<reference evidence="2 3" key="1">
    <citation type="submission" date="2016-03" db="EMBL/GenBank/DDBJ databases">
        <authorList>
            <person name="Ploux O."/>
        </authorList>
    </citation>
    <scope>NUCLEOTIDE SEQUENCE [LARGE SCALE GENOMIC DNA]</scope>
    <source>
        <strain evidence="2 3">UAMH 11012</strain>
    </source>
</reference>
<keyword evidence="3" id="KW-1185">Reference proteome</keyword>
<accession>A0A1L7XDG7</accession>
<dbReference type="OrthoDB" id="4526540at2759"/>
<sequence>MPEETKKEGLVDKLFHHHKEGEQAGQQVPRGQGQDQGQYQGQDQGQQAPPKEGEYQKFKEYMKEDEELQKEGKEYGGLM</sequence>
<feature type="region of interest" description="Disordered" evidence="1">
    <location>
        <begin position="1"/>
        <end position="56"/>
    </location>
</feature>
<evidence type="ECO:0000313" key="2">
    <source>
        <dbReference type="EMBL" id="CZR63090.1"/>
    </source>
</evidence>
<feature type="compositionally biased region" description="Low complexity" evidence="1">
    <location>
        <begin position="31"/>
        <end position="47"/>
    </location>
</feature>
<name>A0A1L7XDG7_9HELO</name>
<protein>
    <submittedName>
        <fullName evidence="2">Uncharacterized protein</fullName>
    </submittedName>
</protein>
<organism evidence="2 3">
    <name type="scientific">Phialocephala subalpina</name>
    <dbReference type="NCBI Taxonomy" id="576137"/>
    <lineage>
        <taxon>Eukaryota</taxon>
        <taxon>Fungi</taxon>
        <taxon>Dikarya</taxon>
        <taxon>Ascomycota</taxon>
        <taxon>Pezizomycotina</taxon>
        <taxon>Leotiomycetes</taxon>
        <taxon>Helotiales</taxon>
        <taxon>Mollisiaceae</taxon>
        <taxon>Phialocephala</taxon>
        <taxon>Phialocephala fortinii species complex</taxon>
    </lineage>
</organism>
<evidence type="ECO:0000313" key="3">
    <source>
        <dbReference type="Proteomes" id="UP000184330"/>
    </source>
</evidence>
<dbReference type="Proteomes" id="UP000184330">
    <property type="component" value="Unassembled WGS sequence"/>
</dbReference>
<dbReference type="AlphaFoldDB" id="A0A1L7XDG7"/>
<evidence type="ECO:0000256" key="1">
    <source>
        <dbReference type="SAM" id="MobiDB-lite"/>
    </source>
</evidence>
<dbReference type="EMBL" id="FJOG01000022">
    <property type="protein sequence ID" value="CZR63090.1"/>
    <property type="molecule type" value="Genomic_DNA"/>
</dbReference>
<gene>
    <name evidence="2" type="ORF">PAC_12987</name>
</gene>
<proteinExistence type="predicted"/>
<feature type="compositionally biased region" description="Basic and acidic residues" evidence="1">
    <location>
        <begin position="1"/>
        <end position="22"/>
    </location>
</feature>